<organism evidence="1 2">
    <name type="scientific">Candidatus Doudnabacteria bacterium RIFCSPHIGHO2_02_FULL_46_11</name>
    <dbReference type="NCBI Taxonomy" id="1817832"/>
    <lineage>
        <taxon>Bacteria</taxon>
        <taxon>Candidatus Doudnaibacteriota</taxon>
    </lineage>
</organism>
<dbReference type="Gene3D" id="1.10.275.10">
    <property type="entry name" value="Fumarase/aspartase (N-terminal domain)"/>
    <property type="match status" value="1"/>
</dbReference>
<dbReference type="Proteomes" id="UP000176786">
    <property type="component" value="Unassembled WGS sequence"/>
</dbReference>
<proteinExistence type="predicted"/>
<dbReference type="PANTHER" id="PTHR10362">
    <property type="entry name" value="HISTIDINE AMMONIA-LYASE"/>
    <property type="match status" value="1"/>
</dbReference>
<evidence type="ECO:0000313" key="1">
    <source>
        <dbReference type="EMBL" id="OGE84993.1"/>
    </source>
</evidence>
<dbReference type="EMBL" id="MFES01000029">
    <property type="protein sequence ID" value="OGE84993.1"/>
    <property type="molecule type" value="Genomic_DNA"/>
</dbReference>
<protein>
    <recommendedName>
        <fullName evidence="3">Histidine ammonia-lyase</fullName>
    </recommendedName>
</protein>
<gene>
    <name evidence="1" type="ORF">A3J48_00675</name>
</gene>
<reference evidence="1 2" key="1">
    <citation type="journal article" date="2016" name="Nat. Commun.">
        <title>Thousands of microbial genomes shed light on interconnected biogeochemical processes in an aquifer system.</title>
        <authorList>
            <person name="Anantharaman K."/>
            <person name="Brown C.T."/>
            <person name="Hug L.A."/>
            <person name="Sharon I."/>
            <person name="Castelle C.J."/>
            <person name="Probst A.J."/>
            <person name="Thomas B.C."/>
            <person name="Singh A."/>
            <person name="Wilkins M.J."/>
            <person name="Karaoz U."/>
            <person name="Brodie E.L."/>
            <person name="Williams K.H."/>
            <person name="Hubbard S.S."/>
            <person name="Banfield J.F."/>
        </authorList>
    </citation>
    <scope>NUCLEOTIDE SEQUENCE [LARGE SCALE GENOMIC DNA]</scope>
</reference>
<evidence type="ECO:0008006" key="3">
    <source>
        <dbReference type="Google" id="ProtNLM"/>
    </source>
</evidence>
<dbReference type="CDD" id="cd00332">
    <property type="entry name" value="PAL-HAL"/>
    <property type="match status" value="1"/>
</dbReference>
<accession>A0A1F5P519</accession>
<dbReference type="InterPro" id="IPR001106">
    <property type="entry name" value="Aromatic_Lyase"/>
</dbReference>
<dbReference type="SUPFAM" id="SSF48557">
    <property type="entry name" value="L-aspartase-like"/>
    <property type="match status" value="1"/>
</dbReference>
<dbReference type="STRING" id="1817832.A3J48_00675"/>
<name>A0A1F5P519_9BACT</name>
<dbReference type="InterPro" id="IPR024083">
    <property type="entry name" value="Fumarase/histidase_N"/>
</dbReference>
<sequence>MAKNNVLVLDGENLSIQDIELFVRDPGLVAAISRQALTRVGKSSAFVAEHAKKHIIYGVNTGFGPMASYILNAGQLVELQKNLIYSHAVGMGEPINPDFVLAAMLVRLNTLSRGYSGTSPQLLESLKNIINARIIPVVPEHGAVGTSGDLVQLAHIALVLLGKGLVTFKGKTMNAEVALKQAKLKPYKLKLKEGLSLINGTAVMTGVGAFVSLQADHLLALSVRSGAIALELARAYDDSISDKLHSLRPHPGQQYIARELRRILQSSKLLRKREQLHDNFKEETDVYVIPETVQEVYSFRCIAQILGPIYETAKRTHRVIEVEMNSVTDNPIVDLSTRHILHGGNFHGDYISAEMDKLKMNMVKLTMLAERRINFFLNPNVNKTYPPFLNLKKPGLTLALQGLQFVATSTTAQSQTLAYPQYVHSIPTNGDNQDIVSMGTDSALLAAKVLENAYIVVTIELLCLAQAIDLLQIESKLSRESKRLYQAIRKSFPPIYEDRILSDELSKVLQTIKEYRV</sequence>
<comment type="caution">
    <text evidence="1">The sequence shown here is derived from an EMBL/GenBank/DDBJ whole genome shotgun (WGS) entry which is preliminary data.</text>
</comment>
<dbReference type="Gene3D" id="1.20.200.10">
    <property type="entry name" value="Fumarase/aspartase (Central domain)"/>
    <property type="match status" value="1"/>
</dbReference>
<dbReference type="GO" id="GO:0016841">
    <property type="term" value="F:ammonia-lyase activity"/>
    <property type="evidence" value="ECO:0007669"/>
    <property type="project" value="UniProtKB-ARBA"/>
</dbReference>
<evidence type="ECO:0000313" key="2">
    <source>
        <dbReference type="Proteomes" id="UP000176786"/>
    </source>
</evidence>
<dbReference type="AlphaFoldDB" id="A0A1F5P519"/>
<dbReference type="InterPro" id="IPR008948">
    <property type="entry name" value="L-Aspartase-like"/>
</dbReference>
<dbReference type="Pfam" id="PF00221">
    <property type="entry name" value="Lyase_aromatic"/>
    <property type="match status" value="1"/>
</dbReference>